<organism evidence="6 7">
    <name type="scientific">Pontiella sulfatireligans</name>
    <dbReference type="NCBI Taxonomy" id="2750658"/>
    <lineage>
        <taxon>Bacteria</taxon>
        <taxon>Pseudomonadati</taxon>
        <taxon>Kiritimatiellota</taxon>
        <taxon>Kiritimatiellia</taxon>
        <taxon>Kiritimatiellales</taxon>
        <taxon>Pontiellaceae</taxon>
        <taxon>Pontiella</taxon>
    </lineage>
</organism>
<dbReference type="EMBL" id="CAAHFH010000001">
    <property type="protein sequence ID" value="VGO19904.1"/>
    <property type="molecule type" value="Genomic_DNA"/>
</dbReference>
<evidence type="ECO:0000313" key="6">
    <source>
        <dbReference type="EMBL" id="VGO19904.1"/>
    </source>
</evidence>
<accession>A0A6C2UKS1</accession>
<dbReference type="InterPro" id="IPR029058">
    <property type="entry name" value="AB_hydrolase_fold"/>
</dbReference>
<evidence type="ECO:0000256" key="2">
    <source>
        <dbReference type="ARBA" id="ARBA00022801"/>
    </source>
</evidence>
<dbReference type="InterPro" id="IPR005945">
    <property type="entry name" value="Pro_imino_pep"/>
</dbReference>
<dbReference type="InterPro" id="IPR000073">
    <property type="entry name" value="AB_hydrolase_1"/>
</dbReference>
<dbReference type="PRINTS" id="PR00793">
    <property type="entry name" value="PROAMNOPTASE"/>
</dbReference>
<dbReference type="PANTHER" id="PTHR43798">
    <property type="entry name" value="MONOACYLGLYCEROL LIPASE"/>
    <property type="match status" value="1"/>
</dbReference>
<dbReference type="InterPro" id="IPR050266">
    <property type="entry name" value="AB_hydrolase_sf"/>
</dbReference>
<comment type="similarity">
    <text evidence="1 3">Belongs to the peptidase S33 family.</text>
</comment>
<dbReference type="PANTHER" id="PTHR43798:SF33">
    <property type="entry name" value="HYDROLASE, PUTATIVE (AFU_ORTHOLOGUE AFUA_2G14860)-RELATED"/>
    <property type="match status" value="1"/>
</dbReference>
<dbReference type="NCBIfam" id="TIGR01250">
    <property type="entry name" value="pro_imino_pep_2"/>
    <property type="match status" value="1"/>
</dbReference>
<keyword evidence="2 3" id="KW-0378">Hydrolase</keyword>
<dbReference type="Proteomes" id="UP000346198">
    <property type="component" value="Unassembled WGS sequence"/>
</dbReference>
<sequence>MEAEEGKVRLRSGHRVWYRRVGAGGDTPLLVLHGGPGAGHDYLEPLEKLAADRPVILYDQLGCGKSDQPNDRSLWRMERFVSELDEVRKALGLQEIHLFGQSSGGMLAIDYMLTHPQGVASLILADSCAGMLQLEQEIKRLKSGLPPETIAILDRCEAIGDFQNPEYRVAVAAFYKRHVCRLSEFPDCLLRTTANLKDNPVYETMNGPNELVITGNLKDWDRTSRLSEITIPTLVLVGRCDEVTPACSETLHRGIAGSQLVVFEESSHIPHIEEEGKYLGVVSGFLSRVDMSS</sequence>
<evidence type="ECO:0000256" key="4">
    <source>
        <dbReference type="PIRSR" id="PIRSR005539-1"/>
    </source>
</evidence>
<dbReference type="InterPro" id="IPR002410">
    <property type="entry name" value="Peptidase_S33"/>
</dbReference>
<name>A0A6C2UKS1_9BACT</name>
<dbReference type="Pfam" id="PF00561">
    <property type="entry name" value="Abhydrolase_1"/>
    <property type="match status" value="1"/>
</dbReference>
<feature type="active site" evidence="4">
    <location>
        <position position="241"/>
    </location>
</feature>
<evidence type="ECO:0000256" key="1">
    <source>
        <dbReference type="ARBA" id="ARBA00010088"/>
    </source>
</evidence>
<keyword evidence="7" id="KW-1185">Reference proteome</keyword>
<evidence type="ECO:0000256" key="3">
    <source>
        <dbReference type="PIRNR" id="PIRNR005539"/>
    </source>
</evidence>
<dbReference type="GO" id="GO:0008233">
    <property type="term" value="F:peptidase activity"/>
    <property type="evidence" value="ECO:0007669"/>
    <property type="project" value="InterPro"/>
</dbReference>
<dbReference type="PIRSF" id="PIRSF005539">
    <property type="entry name" value="Pept_S33_TRI_F1"/>
    <property type="match status" value="1"/>
</dbReference>
<dbReference type="GO" id="GO:0006508">
    <property type="term" value="P:proteolysis"/>
    <property type="evidence" value="ECO:0007669"/>
    <property type="project" value="InterPro"/>
</dbReference>
<dbReference type="RefSeq" id="WP_136061369.1">
    <property type="nucleotide sequence ID" value="NZ_CAAHFH010000001.1"/>
</dbReference>
<feature type="domain" description="AB hydrolase-1" evidence="5">
    <location>
        <begin position="28"/>
        <end position="274"/>
    </location>
</feature>
<feature type="active site" description="Nucleophile" evidence="4">
    <location>
        <position position="102"/>
    </location>
</feature>
<dbReference type="SUPFAM" id="SSF53474">
    <property type="entry name" value="alpha/beta-Hydrolases"/>
    <property type="match status" value="1"/>
</dbReference>
<dbReference type="AlphaFoldDB" id="A0A6C2UKS1"/>
<dbReference type="GO" id="GO:0016020">
    <property type="term" value="C:membrane"/>
    <property type="evidence" value="ECO:0007669"/>
    <property type="project" value="TreeGrafter"/>
</dbReference>
<feature type="active site" description="Proton donor" evidence="4">
    <location>
        <position position="268"/>
    </location>
</feature>
<reference evidence="6 7" key="1">
    <citation type="submission" date="2019-04" db="EMBL/GenBank/DDBJ databases">
        <authorList>
            <person name="Van Vliet M D."/>
        </authorList>
    </citation>
    <scope>NUCLEOTIDE SEQUENCE [LARGE SCALE GENOMIC DNA]</scope>
    <source>
        <strain evidence="6 7">F21</strain>
    </source>
</reference>
<evidence type="ECO:0000259" key="5">
    <source>
        <dbReference type="Pfam" id="PF00561"/>
    </source>
</evidence>
<gene>
    <name evidence="6" type="primary">pip</name>
    <name evidence="6" type="ORF">SCARR_01964</name>
</gene>
<dbReference type="PRINTS" id="PR00111">
    <property type="entry name" value="ABHYDROLASE"/>
</dbReference>
<evidence type="ECO:0000313" key="7">
    <source>
        <dbReference type="Proteomes" id="UP000346198"/>
    </source>
</evidence>
<dbReference type="Gene3D" id="3.40.50.1820">
    <property type="entry name" value="alpha/beta hydrolase"/>
    <property type="match status" value="1"/>
</dbReference>
<proteinExistence type="inferred from homology"/>
<protein>
    <submittedName>
        <fullName evidence="6">Proline iminopeptidase</fullName>
    </submittedName>
</protein>